<name>A0A853EL76_9ACTO</name>
<dbReference type="Proteomes" id="UP000572528">
    <property type="component" value="Unassembled WGS sequence"/>
</dbReference>
<sequence>MPTPDKNIGYALAWLILGIGVSGAIIIASITFSMDLHGPRGLWIPALLCIPTILQCAAAYHLKRIIGAFRRRDPFHPTDDASR</sequence>
<dbReference type="RefSeq" id="WP_179901324.1">
    <property type="nucleotide sequence ID" value="NZ_JACBXV010000203.1"/>
</dbReference>
<keyword evidence="1" id="KW-0472">Membrane</keyword>
<evidence type="ECO:0000313" key="2">
    <source>
        <dbReference type="EMBL" id="NYS70077.1"/>
    </source>
</evidence>
<dbReference type="AlphaFoldDB" id="A0A853EL76"/>
<keyword evidence="1" id="KW-1133">Transmembrane helix</keyword>
<reference evidence="2 3" key="1">
    <citation type="submission" date="2020-07" db="EMBL/GenBank/DDBJ databases">
        <title>MOT database genomes.</title>
        <authorList>
            <person name="Joseph S."/>
            <person name="Aduse-Opoku J."/>
            <person name="Hashim A."/>
            <person name="Wade W."/>
            <person name="Curtis M."/>
        </authorList>
    </citation>
    <scope>NUCLEOTIDE SEQUENCE [LARGE SCALE GENOMIC DNA]</scope>
    <source>
        <strain evidence="2 3">WMus004</strain>
    </source>
</reference>
<keyword evidence="1" id="KW-0812">Transmembrane</keyword>
<feature type="transmembrane region" description="Helical" evidence="1">
    <location>
        <begin position="12"/>
        <end position="30"/>
    </location>
</feature>
<dbReference type="EMBL" id="JACBXV010000203">
    <property type="protein sequence ID" value="NYS70077.1"/>
    <property type="molecule type" value="Genomic_DNA"/>
</dbReference>
<accession>A0A853EL76</accession>
<feature type="transmembrane region" description="Helical" evidence="1">
    <location>
        <begin position="42"/>
        <end position="62"/>
    </location>
</feature>
<proteinExistence type="predicted"/>
<protein>
    <submittedName>
        <fullName evidence="2">Uncharacterized protein</fullName>
    </submittedName>
</protein>
<comment type="caution">
    <text evidence="2">The sequence shown here is derived from an EMBL/GenBank/DDBJ whole genome shotgun (WGS) entry which is preliminary data.</text>
</comment>
<gene>
    <name evidence="2" type="ORF">HZZ05_11275</name>
</gene>
<evidence type="ECO:0000313" key="3">
    <source>
        <dbReference type="Proteomes" id="UP000572528"/>
    </source>
</evidence>
<evidence type="ECO:0000256" key="1">
    <source>
        <dbReference type="SAM" id="Phobius"/>
    </source>
</evidence>
<organism evidence="2 3">
    <name type="scientific">Actinomyces bowdenii</name>
    <dbReference type="NCBI Taxonomy" id="131109"/>
    <lineage>
        <taxon>Bacteria</taxon>
        <taxon>Bacillati</taxon>
        <taxon>Actinomycetota</taxon>
        <taxon>Actinomycetes</taxon>
        <taxon>Actinomycetales</taxon>
        <taxon>Actinomycetaceae</taxon>
        <taxon>Actinomyces</taxon>
    </lineage>
</organism>